<evidence type="ECO:0000313" key="2">
    <source>
        <dbReference type="Proteomes" id="UP000811365"/>
    </source>
</evidence>
<dbReference type="EMBL" id="JAGZYH010000029">
    <property type="protein sequence ID" value="MBS6622196.1"/>
    <property type="molecule type" value="Genomic_DNA"/>
</dbReference>
<dbReference type="AlphaFoldDB" id="A0A9E1GKV7"/>
<gene>
    <name evidence="1" type="ORF">KH315_08570</name>
</gene>
<sequence length="534" mass="59650">MPNPKFRTMWMFPRNIRKIEAWKLVQISQLLEACTGNTTSQTVQDQLYDQLENLGLKCKANAHGVKNPGGMRTYFAQLSCLGLFWQDHDRGYSSTFAGEELINARSPLRILRCQLLRMQYPSVYGLGRNVSVDPSMKVKPFVFLIELWQDPRLGGYLTCLDIAVAVVYGRTHKCHDICVEKILKVRETGDLATVIESVDDVRTPKRYHEHNPEEDLARGIQDAKDIANTAKNYLESAQLIVTDAEDNKRFELNEDVCVQGDICTWMDERIEPLDPDHLAAWQQRFGRYTKTKSIRSRSTQQINGEKALVCSNFINAVTEAPYAFNLQAFINDQAATYGKTPAEIGLLISGVRDRVANIERDTIKQAAASGGREAISLEKAVTGIFRKLGFDLSEHIGQKTASNREGGYPDIRIRASGMTECGFGDSKATMNYGLPLNDTIKLKTYYKDCWQEFDDKTPSKFFLYIAGGFGKSAKAVESSLQKCSESYGQPVSAVTVDALLDLVEMTNPPPAAKLMDAFKKGGYFASCVDVQNAA</sequence>
<dbReference type="Gene3D" id="3.40.91.30">
    <property type="match status" value="1"/>
</dbReference>
<comment type="caution">
    <text evidence="1">The sequence shown here is derived from an EMBL/GenBank/DDBJ whole genome shotgun (WGS) entry which is preliminary data.</text>
</comment>
<accession>A0A9E1GKV7</accession>
<protein>
    <recommendedName>
        <fullName evidence="3">Restriction endonuclease</fullName>
    </recommendedName>
</protein>
<organism evidence="1 2">
    <name type="scientific">Faecalibacterium prausnitzii</name>
    <dbReference type="NCBI Taxonomy" id="853"/>
    <lineage>
        <taxon>Bacteria</taxon>
        <taxon>Bacillati</taxon>
        <taxon>Bacillota</taxon>
        <taxon>Clostridia</taxon>
        <taxon>Eubacteriales</taxon>
        <taxon>Oscillospiraceae</taxon>
        <taxon>Faecalibacterium</taxon>
    </lineage>
</organism>
<evidence type="ECO:0008006" key="3">
    <source>
        <dbReference type="Google" id="ProtNLM"/>
    </source>
</evidence>
<name>A0A9E1GKV7_9FIRM</name>
<evidence type="ECO:0000313" key="1">
    <source>
        <dbReference type="EMBL" id="MBS6622196.1"/>
    </source>
</evidence>
<proteinExistence type="predicted"/>
<dbReference type="Proteomes" id="UP000811365">
    <property type="component" value="Unassembled WGS sequence"/>
</dbReference>
<reference evidence="1" key="1">
    <citation type="submission" date="2021-02" db="EMBL/GenBank/DDBJ databases">
        <title>Infant gut strain persistence is associated with maternal origin, phylogeny, and functional potential including surface adhesion and iron acquisition.</title>
        <authorList>
            <person name="Lou Y.C."/>
        </authorList>
    </citation>
    <scope>NUCLEOTIDE SEQUENCE</scope>
    <source>
        <strain evidence="1">L2_039_000G1_dasL2_039_000G1_maxbin2.maxbin.077</strain>
    </source>
</reference>